<dbReference type="RefSeq" id="WP_199383244.1">
    <property type="nucleotide sequence ID" value="NZ_JAEMHM010000005.1"/>
</dbReference>
<protein>
    <submittedName>
        <fullName evidence="1">Uncharacterized protein</fullName>
    </submittedName>
</protein>
<keyword evidence="2" id="KW-1185">Reference proteome</keyword>
<dbReference type="EMBL" id="JAEMHM010000005">
    <property type="protein sequence ID" value="MBJ6724391.1"/>
    <property type="molecule type" value="Genomic_DNA"/>
</dbReference>
<evidence type="ECO:0000313" key="2">
    <source>
        <dbReference type="Proteomes" id="UP000636888"/>
    </source>
</evidence>
<name>A0A8J7J6G8_9BACT</name>
<dbReference type="Proteomes" id="UP000636888">
    <property type="component" value="Unassembled WGS sequence"/>
</dbReference>
<organism evidence="1 2">
    <name type="scientific">Geomesophilobacter sediminis</name>
    <dbReference type="NCBI Taxonomy" id="2798584"/>
    <lineage>
        <taxon>Bacteria</taxon>
        <taxon>Pseudomonadati</taxon>
        <taxon>Thermodesulfobacteriota</taxon>
        <taxon>Desulfuromonadia</taxon>
        <taxon>Geobacterales</taxon>
        <taxon>Geobacteraceae</taxon>
        <taxon>Geomesophilobacter</taxon>
    </lineage>
</organism>
<comment type="caution">
    <text evidence="1">The sequence shown here is derived from an EMBL/GenBank/DDBJ whole genome shotgun (WGS) entry which is preliminary data.</text>
</comment>
<proteinExistence type="predicted"/>
<evidence type="ECO:0000313" key="1">
    <source>
        <dbReference type="EMBL" id="MBJ6724391.1"/>
    </source>
</evidence>
<gene>
    <name evidence="1" type="ORF">JFN93_06700</name>
</gene>
<accession>A0A8J7J6G8</accession>
<dbReference type="AlphaFoldDB" id="A0A8J7J6G8"/>
<sequence length="149" mass="17165">MQFRLSVWKPAELFRAVDYAPDEATPHTVKFNPCYLQEQIYQWDPGSVDVWMCVEGSENAELVRDMLRLFSADLHPSKRDMKAFAAFVQQLVRMAEDPEASSWSDTTETIEIQSDETNLRCNSFVALVNHLQWVLHVFEGIPNSSVVIR</sequence>
<reference evidence="1" key="1">
    <citation type="submission" date="2020-12" db="EMBL/GenBank/DDBJ databases">
        <title>Geomonas sp. Red875, isolated from river sediment.</title>
        <authorList>
            <person name="Xu Z."/>
            <person name="Zhang Z."/>
            <person name="Masuda Y."/>
            <person name="Itoh H."/>
            <person name="Senoo K."/>
        </authorList>
    </citation>
    <scope>NUCLEOTIDE SEQUENCE</scope>
    <source>
        <strain evidence="1">Red875</strain>
    </source>
</reference>